<dbReference type="PANTHER" id="PTHR12049:SF7">
    <property type="entry name" value="PROTEIN ARGININE METHYLTRANSFERASE NDUFAF7, MITOCHONDRIAL"/>
    <property type="match status" value="1"/>
</dbReference>
<dbReference type="GO" id="GO:0005739">
    <property type="term" value="C:mitochondrion"/>
    <property type="evidence" value="ECO:0007669"/>
    <property type="project" value="UniProtKB-SubCell"/>
</dbReference>
<gene>
    <name evidence="8" type="ORF">ARMGADRAFT_10884</name>
</gene>
<evidence type="ECO:0000256" key="7">
    <source>
        <dbReference type="RuleBase" id="RU364114"/>
    </source>
</evidence>
<comment type="subcellular location">
    <subcellularLocation>
        <location evidence="1 7">Mitochondrion</location>
    </subcellularLocation>
</comment>
<dbReference type="PANTHER" id="PTHR12049">
    <property type="entry name" value="PROTEIN ARGININE METHYLTRANSFERASE NDUFAF7, MITOCHONDRIAL"/>
    <property type="match status" value="1"/>
</dbReference>
<dbReference type="InParanoid" id="A0A2H3EAD8"/>
<dbReference type="GO" id="GO:0032981">
    <property type="term" value="P:mitochondrial respiratory chain complex I assembly"/>
    <property type="evidence" value="ECO:0007669"/>
    <property type="project" value="TreeGrafter"/>
</dbReference>
<accession>A0A2H3EAD8</accession>
<keyword evidence="9" id="KW-1185">Reference proteome</keyword>
<evidence type="ECO:0000256" key="4">
    <source>
        <dbReference type="ARBA" id="ARBA00022679"/>
    </source>
</evidence>
<evidence type="ECO:0000313" key="9">
    <source>
        <dbReference type="Proteomes" id="UP000217790"/>
    </source>
</evidence>
<name>A0A2H3EAD8_ARMGA</name>
<dbReference type="InterPro" id="IPR029063">
    <property type="entry name" value="SAM-dependent_MTases_sf"/>
</dbReference>
<dbReference type="InterPro" id="IPR003788">
    <property type="entry name" value="NDUFAF7"/>
</dbReference>
<evidence type="ECO:0000313" key="8">
    <source>
        <dbReference type="EMBL" id="PBL03301.1"/>
    </source>
</evidence>
<dbReference type="OrthoDB" id="438553at2759"/>
<keyword evidence="5 7" id="KW-0496">Mitochondrion</keyword>
<dbReference type="InterPro" id="IPR038375">
    <property type="entry name" value="NDUFAF7_sf"/>
</dbReference>
<organism evidence="8 9">
    <name type="scientific">Armillaria gallica</name>
    <name type="common">Bulbous honey fungus</name>
    <name type="synonym">Armillaria bulbosa</name>
    <dbReference type="NCBI Taxonomy" id="47427"/>
    <lineage>
        <taxon>Eukaryota</taxon>
        <taxon>Fungi</taxon>
        <taxon>Dikarya</taxon>
        <taxon>Basidiomycota</taxon>
        <taxon>Agaricomycotina</taxon>
        <taxon>Agaricomycetes</taxon>
        <taxon>Agaricomycetidae</taxon>
        <taxon>Agaricales</taxon>
        <taxon>Marasmiineae</taxon>
        <taxon>Physalacriaceae</taxon>
        <taxon>Armillaria</taxon>
    </lineage>
</organism>
<dbReference type="EC" id="2.1.1.320" evidence="7"/>
<dbReference type="EMBL" id="KZ293644">
    <property type="protein sequence ID" value="PBL03301.1"/>
    <property type="molecule type" value="Genomic_DNA"/>
</dbReference>
<comment type="catalytic activity">
    <reaction evidence="6 7">
        <text>L-arginyl-[protein] + 2 S-adenosyl-L-methionine = N(omega),N(omega)'-dimethyl-L-arginyl-[protein] + 2 S-adenosyl-L-homocysteine + 2 H(+)</text>
        <dbReference type="Rhea" id="RHEA:48108"/>
        <dbReference type="Rhea" id="RHEA-COMP:10532"/>
        <dbReference type="Rhea" id="RHEA-COMP:11992"/>
        <dbReference type="ChEBI" id="CHEBI:15378"/>
        <dbReference type="ChEBI" id="CHEBI:29965"/>
        <dbReference type="ChEBI" id="CHEBI:57856"/>
        <dbReference type="ChEBI" id="CHEBI:59789"/>
        <dbReference type="ChEBI" id="CHEBI:88221"/>
        <dbReference type="EC" id="2.1.1.320"/>
    </reaction>
</comment>
<dbReference type="GO" id="GO:0035243">
    <property type="term" value="F:protein-arginine omega-N symmetric methyltransferase activity"/>
    <property type="evidence" value="ECO:0007669"/>
    <property type="project" value="UniProtKB-EC"/>
</dbReference>
<evidence type="ECO:0000256" key="6">
    <source>
        <dbReference type="ARBA" id="ARBA00048612"/>
    </source>
</evidence>
<dbReference type="OMA" id="YYHPQRN"/>
<evidence type="ECO:0000256" key="2">
    <source>
        <dbReference type="ARBA" id="ARBA00005891"/>
    </source>
</evidence>
<proteinExistence type="inferred from homology"/>
<reference evidence="9" key="1">
    <citation type="journal article" date="2017" name="Nat. Ecol. Evol.">
        <title>Genome expansion and lineage-specific genetic innovations in the forest pathogenic fungi Armillaria.</title>
        <authorList>
            <person name="Sipos G."/>
            <person name="Prasanna A.N."/>
            <person name="Walter M.C."/>
            <person name="O'Connor E."/>
            <person name="Balint B."/>
            <person name="Krizsan K."/>
            <person name="Kiss B."/>
            <person name="Hess J."/>
            <person name="Varga T."/>
            <person name="Slot J."/>
            <person name="Riley R."/>
            <person name="Boka B."/>
            <person name="Rigling D."/>
            <person name="Barry K."/>
            <person name="Lee J."/>
            <person name="Mihaltcheva S."/>
            <person name="LaButti K."/>
            <person name="Lipzen A."/>
            <person name="Waldron R."/>
            <person name="Moloney N.M."/>
            <person name="Sperisen C."/>
            <person name="Kredics L."/>
            <person name="Vagvoelgyi C."/>
            <person name="Patrignani A."/>
            <person name="Fitzpatrick D."/>
            <person name="Nagy I."/>
            <person name="Doyle S."/>
            <person name="Anderson J.B."/>
            <person name="Grigoriev I.V."/>
            <person name="Gueldener U."/>
            <person name="Muensterkoetter M."/>
            <person name="Nagy L.G."/>
        </authorList>
    </citation>
    <scope>NUCLEOTIDE SEQUENCE [LARGE SCALE GENOMIC DNA]</scope>
    <source>
        <strain evidence="9">Ar21-2</strain>
    </source>
</reference>
<dbReference type="Pfam" id="PF02636">
    <property type="entry name" value="Methyltransf_28"/>
    <property type="match status" value="1"/>
</dbReference>
<comment type="similarity">
    <text evidence="2 7">Belongs to the NDUFAF7 family.</text>
</comment>
<dbReference type="AlphaFoldDB" id="A0A2H3EAD8"/>
<dbReference type="Gene3D" id="3.40.50.12710">
    <property type="match status" value="1"/>
</dbReference>
<keyword evidence="4 7" id="KW-0808">Transferase</keyword>
<evidence type="ECO:0000256" key="5">
    <source>
        <dbReference type="ARBA" id="ARBA00023128"/>
    </source>
</evidence>
<dbReference type="STRING" id="47427.A0A2H3EAD8"/>
<dbReference type="SUPFAM" id="SSF53335">
    <property type="entry name" value="S-adenosyl-L-methionine-dependent methyltransferases"/>
    <property type="match status" value="1"/>
</dbReference>
<keyword evidence="3 7" id="KW-0489">Methyltransferase</keyword>
<protein>
    <recommendedName>
        <fullName evidence="7">Protein arginine methyltransferase NDUFAF7</fullName>
        <ecNumber evidence="7">2.1.1.320</ecNumber>
    </recommendedName>
</protein>
<evidence type="ECO:0000256" key="3">
    <source>
        <dbReference type="ARBA" id="ARBA00022603"/>
    </source>
</evidence>
<evidence type="ECO:0000256" key="1">
    <source>
        <dbReference type="ARBA" id="ARBA00004173"/>
    </source>
</evidence>
<dbReference type="GO" id="GO:0032259">
    <property type="term" value="P:methylation"/>
    <property type="evidence" value="ECO:0007669"/>
    <property type="project" value="UniProtKB-KW"/>
</dbReference>
<sequence length="421" mass="46499">MLRQSRRIFGTSFSRRLPSFTHSNACFFRHVSTTPPVTKIEKIVLDHIKAVGPMPFGSYMNLCLSHPTDGYYMNPANAVFGKRGDFITSPEISQVFGEPAAPNMKLVAIWLLSQWQNAGSPPSIRLVELGPGRGTLMADILRVVQQFAKSALKRVHLVETSPSMRALQSDNLLPFSQKGGWDLAWNESIDEIEPSSDDYTMLVAHEFFDALPVSMLERGKQGWLEIMVDSIPDSTEESAYPRLRRVLSPSPTAASTLLGRSSLRFGQMPEGSRLEVSAASFRIARKVGELLSPGGCALVVDYGGDSPFGDSFRAFKDHQIGDVFDRPGECDLTANVDFGYIKEAMDDLVPTYGPLPQSQFLVSMGLEARVNMLIRSAKTEERAEDIKKAAQRLVDEAGMGKEYKVLGISSSRSEHGVWPFV</sequence>
<comment type="function">
    <text evidence="7">Arginine methyltransferase involved in the assembly or stability of mitochondrial NADH:ubiquinone oxidoreductase complex (complex I).</text>
</comment>
<dbReference type="Proteomes" id="UP000217790">
    <property type="component" value="Unassembled WGS sequence"/>
</dbReference>